<feature type="domain" description="Integrase catalytic" evidence="1">
    <location>
        <begin position="1"/>
        <end position="99"/>
    </location>
</feature>
<gene>
    <name evidence="2" type="ORF">PHMEG_0008607</name>
</gene>
<dbReference type="InterPro" id="IPR012337">
    <property type="entry name" value="RNaseH-like_sf"/>
</dbReference>
<evidence type="ECO:0000313" key="3">
    <source>
        <dbReference type="Proteomes" id="UP000198211"/>
    </source>
</evidence>
<dbReference type="PANTHER" id="PTHR42648:SF18">
    <property type="entry name" value="RETROTRANSPOSON, UNCLASSIFIED-LIKE PROTEIN"/>
    <property type="match status" value="1"/>
</dbReference>
<dbReference type="SUPFAM" id="SSF53098">
    <property type="entry name" value="Ribonuclease H-like"/>
    <property type="match status" value="1"/>
</dbReference>
<protein>
    <submittedName>
        <fullName evidence="2">Retrotransposon protein, Ty1-Copia subclass</fullName>
    </submittedName>
</protein>
<keyword evidence="3" id="KW-1185">Reference proteome</keyword>
<name>A0A225WJZ9_9STRA</name>
<dbReference type="GO" id="GO:0003676">
    <property type="term" value="F:nucleic acid binding"/>
    <property type="evidence" value="ECO:0007669"/>
    <property type="project" value="InterPro"/>
</dbReference>
<proteinExistence type="predicted"/>
<dbReference type="Proteomes" id="UP000198211">
    <property type="component" value="Unassembled WGS sequence"/>
</dbReference>
<dbReference type="AlphaFoldDB" id="A0A225WJZ9"/>
<organism evidence="2 3">
    <name type="scientific">Phytophthora megakarya</name>
    <dbReference type="NCBI Taxonomy" id="4795"/>
    <lineage>
        <taxon>Eukaryota</taxon>
        <taxon>Sar</taxon>
        <taxon>Stramenopiles</taxon>
        <taxon>Oomycota</taxon>
        <taxon>Peronosporomycetes</taxon>
        <taxon>Peronosporales</taxon>
        <taxon>Peronosporaceae</taxon>
        <taxon>Phytophthora</taxon>
    </lineage>
</organism>
<dbReference type="InterPro" id="IPR001584">
    <property type="entry name" value="Integrase_cat-core"/>
</dbReference>
<accession>A0A225WJZ9</accession>
<sequence length="147" mass="16588">MFLLVVDETTRFKWVYLMKMKSEATWHTKVLVNRLRVRFSQHHARHLHSDQGGEFLGGELAEFCGEQGLSSRWPIPIHLKKIIVERANGIALPRIRAMLTATHLLNFLWGRGAAARCDDPEPITDQAGGAGRTSQEGCGKMNLHLMT</sequence>
<comment type="caution">
    <text evidence="2">The sequence shown here is derived from an EMBL/GenBank/DDBJ whole genome shotgun (WGS) entry which is preliminary data.</text>
</comment>
<dbReference type="InterPro" id="IPR036397">
    <property type="entry name" value="RNaseH_sf"/>
</dbReference>
<reference evidence="3" key="1">
    <citation type="submission" date="2017-03" db="EMBL/GenBank/DDBJ databases">
        <title>Phytopthora megakarya and P. palmivora, two closely related causual agents of cacao black pod achieved similar genome size and gene model numbers by different mechanisms.</title>
        <authorList>
            <person name="Ali S."/>
            <person name="Shao J."/>
            <person name="Larry D.J."/>
            <person name="Kronmiller B."/>
            <person name="Shen D."/>
            <person name="Strem M.D."/>
            <person name="Melnick R.L."/>
            <person name="Guiltinan M.J."/>
            <person name="Tyler B.M."/>
            <person name="Meinhardt L.W."/>
            <person name="Bailey B.A."/>
        </authorList>
    </citation>
    <scope>NUCLEOTIDE SEQUENCE [LARGE SCALE GENOMIC DNA]</scope>
    <source>
        <strain evidence="3">zdho120</strain>
    </source>
</reference>
<dbReference type="EMBL" id="NBNE01000751">
    <property type="protein sequence ID" value="OWZ17449.1"/>
    <property type="molecule type" value="Genomic_DNA"/>
</dbReference>
<dbReference type="InterPro" id="IPR039537">
    <property type="entry name" value="Retrotran_Ty1/copia-like"/>
</dbReference>
<dbReference type="PANTHER" id="PTHR42648">
    <property type="entry name" value="TRANSPOSASE, PUTATIVE-RELATED"/>
    <property type="match status" value="1"/>
</dbReference>
<dbReference type="GO" id="GO:0015074">
    <property type="term" value="P:DNA integration"/>
    <property type="evidence" value="ECO:0007669"/>
    <property type="project" value="InterPro"/>
</dbReference>
<evidence type="ECO:0000313" key="2">
    <source>
        <dbReference type="EMBL" id="OWZ17449.1"/>
    </source>
</evidence>
<evidence type="ECO:0000259" key="1">
    <source>
        <dbReference type="PROSITE" id="PS50994"/>
    </source>
</evidence>
<dbReference type="Gene3D" id="3.30.420.10">
    <property type="entry name" value="Ribonuclease H-like superfamily/Ribonuclease H"/>
    <property type="match status" value="1"/>
</dbReference>
<dbReference type="OrthoDB" id="125211at2759"/>
<dbReference type="PROSITE" id="PS50994">
    <property type="entry name" value="INTEGRASE"/>
    <property type="match status" value="1"/>
</dbReference>